<name>A0A290Q8L4_9BACT</name>
<sequence length="279" mass="29306">MKNPLIAALALATATALTAADPASSLKLVKLWETEPLLKTPESVLFDSASTQLYVSNIDGKTPWTSDARGSIGKVALDGKILSAEWVTGLDNPKGLGLHAGKLYVADMTHVVVIDVAKAAILEKIAIAGAERLNDITIDSAGIVYVSDSKTGKVHTLTDGKPATLLENLKDVNGLLAQDGILYVLADSSLFERSKDGRLSKIADGMEGGVDGVVKLTDGSFVVSGWQGVIYHVAASGDKTQLLDSRPAIQTADIGGDPATRTIYVPTFFANTVAAYRIE</sequence>
<gene>
    <name evidence="2" type="ORF">CMV30_05875</name>
</gene>
<dbReference type="InterPro" id="IPR011042">
    <property type="entry name" value="6-blade_b-propeller_TolB-like"/>
</dbReference>
<protein>
    <submittedName>
        <fullName evidence="2">ATP/GTP-binding protein</fullName>
    </submittedName>
</protein>
<proteinExistence type="predicted"/>
<dbReference type="AlphaFoldDB" id="A0A290Q8L4"/>
<accession>A0A290Q8L4</accession>
<organism evidence="2 3">
    <name type="scientific">Nibricoccus aquaticus</name>
    <dbReference type="NCBI Taxonomy" id="2576891"/>
    <lineage>
        <taxon>Bacteria</taxon>
        <taxon>Pseudomonadati</taxon>
        <taxon>Verrucomicrobiota</taxon>
        <taxon>Opitutia</taxon>
        <taxon>Opitutales</taxon>
        <taxon>Opitutaceae</taxon>
        <taxon>Nibricoccus</taxon>
    </lineage>
</organism>
<feature type="chain" id="PRO_5012674039" evidence="1">
    <location>
        <begin position="20"/>
        <end position="279"/>
    </location>
</feature>
<dbReference type="OrthoDB" id="7675395at2"/>
<evidence type="ECO:0000313" key="3">
    <source>
        <dbReference type="Proteomes" id="UP000217265"/>
    </source>
</evidence>
<keyword evidence="3" id="KW-1185">Reference proteome</keyword>
<dbReference type="SUPFAM" id="SSF63829">
    <property type="entry name" value="Calcium-dependent phosphotriesterase"/>
    <property type="match status" value="1"/>
</dbReference>
<dbReference type="RefSeq" id="WP_096055152.1">
    <property type="nucleotide sequence ID" value="NZ_CP023344.1"/>
</dbReference>
<evidence type="ECO:0000313" key="2">
    <source>
        <dbReference type="EMBL" id="ATC63520.1"/>
    </source>
</evidence>
<dbReference type="EMBL" id="CP023344">
    <property type="protein sequence ID" value="ATC63520.1"/>
    <property type="molecule type" value="Genomic_DNA"/>
</dbReference>
<evidence type="ECO:0000256" key="1">
    <source>
        <dbReference type="SAM" id="SignalP"/>
    </source>
</evidence>
<dbReference type="Gene3D" id="2.120.10.30">
    <property type="entry name" value="TolB, C-terminal domain"/>
    <property type="match status" value="1"/>
</dbReference>
<dbReference type="KEGG" id="vbh:CMV30_05875"/>
<dbReference type="Proteomes" id="UP000217265">
    <property type="component" value="Chromosome"/>
</dbReference>
<keyword evidence="1" id="KW-0732">Signal</keyword>
<feature type="signal peptide" evidence="1">
    <location>
        <begin position="1"/>
        <end position="19"/>
    </location>
</feature>
<reference evidence="2 3" key="1">
    <citation type="submission" date="2017-09" db="EMBL/GenBank/DDBJ databases">
        <title>Complete genome sequence of Verrucomicrobial strain HZ-65, isolated from freshwater.</title>
        <authorList>
            <person name="Choi A."/>
        </authorList>
    </citation>
    <scope>NUCLEOTIDE SEQUENCE [LARGE SCALE GENOMIC DNA]</scope>
    <source>
        <strain evidence="2 3">HZ-65</strain>
    </source>
</reference>